<feature type="binding site" evidence="18">
    <location>
        <position position="165"/>
    </location>
    <ligand>
        <name>Mo-molybdopterin</name>
        <dbReference type="ChEBI" id="CHEBI:71302"/>
    </ligand>
    <ligandPart>
        <name>Mo</name>
        <dbReference type="ChEBI" id="CHEBI:28685"/>
    </ligandPart>
</feature>
<dbReference type="Pfam" id="PF03404">
    <property type="entry name" value="Mo-co_dimer"/>
    <property type="match status" value="1"/>
</dbReference>
<dbReference type="PRINTS" id="PR00363">
    <property type="entry name" value="CYTOCHROMEB5"/>
</dbReference>
<dbReference type="SUPFAM" id="SSF52343">
    <property type="entry name" value="Ferredoxin reductase-like, C-terminal NADP-linked domain"/>
    <property type="match status" value="1"/>
</dbReference>
<dbReference type="Pfam" id="PF00174">
    <property type="entry name" value="Oxidored_molyb"/>
    <property type="match status" value="1"/>
</dbReference>
<dbReference type="GeneID" id="54291810"/>
<dbReference type="RefSeq" id="XP_033378719.1">
    <property type="nucleotide sequence ID" value="XM_033534413.1"/>
</dbReference>
<comment type="function">
    <text evidence="3 17">Nitrate reductase is a key enzyme involved in the first step of nitrate assimilation in plants, fungi and bacteria.</text>
</comment>
<dbReference type="Gene3D" id="3.40.50.80">
    <property type="entry name" value="Nucleotide-binding domain of ferredoxin-NADP reductase (FNR) module"/>
    <property type="match status" value="1"/>
</dbReference>
<evidence type="ECO:0000256" key="3">
    <source>
        <dbReference type="ARBA" id="ARBA00003838"/>
    </source>
</evidence>
<evidence type="ECO:0000256" key="8">
    <source>
        <dbReference type="ARBA" id="ARBA00022630"/>
    </source>
</evidence>
<feature type="domain" description="FAD-binding FR-type" evidence="21">
    <location>
        <begin position="633"/>
        <end position="744"/>
    </location>
</feature>
<evidence type="ECO:0000256" key="10">
    <source>
        <dbReference type="ARBA" id="ARBA00022827"/>
    </source>
</evidence>
<dbReference type="GO" id="GO:0006809">
    <property type="term" value="P:nitric oxide biosynthetic process"/>
    <property type="evidence" value="ECO:0007669"/>
    <property type="project" value="InterPro"/>
</dbReference>
<dbReference type="PROSITE" id="PS00559">
    <property type="entry name" value="MOLYBDOPTERIN_EUK"/>
    <property type="match status" value="1"/>
</dbReference>
<dbReference type="InterPro" id="IPR012137">
    <property type="entry name" value="Nitr_rd_NADH"/>
</dbReference>
<evidence type="ECO:0000256" key="7">
    <source>
        <dbReference type="ARBA" id="ARBA00022617"/>
    </source>
</evidence>
<evidence type="ECO:0000256" key="1">
    <source>
        <dbReference type="ARBA" id="ARBA00001971"/>
    </source>
</evidence>
<dbReference type="GO" id="GO:0050464">
    <property type="term" value="F:nitrate reductase (NADPH) activity"/>
    <property type="evidence" value="ECO:0007669"/>
    <property type="project" value="UniProtKB-EC"/>
</dbReference>
<evidence type="ECO:0000256" key="4">
    <source>
        <dbReference type="ARBA" id="ARBA00006253"/>
    </source>
</evidence>
<dbReference type="GO" id="GO:0030151">
    <property type="term" value="F:molybdenum ion binding"/>
    <property type="evidence" value="ECO:0007669"/>
    <property type="project" value="InterPro"/>
</dbReference>
<evidence type="ECO:0000256" key="2">
    <source>
        <dbReference type="ARBA" id="ARBA00001974"/>
    </source>
</evidence>
<evidence type="ECO:0000256" key="12">
    <source>
        <dbReference type="ARBA" id="ARBA00023002"/>
    </source>
</evidence>
<dbReference type="Gene3D" id="3.90.420.10">
    <property type="entry name" value="Oxidoreductase, molybdopterin-binding domain"/>
    <property type="match status" value="1"/>
</dbReference>
<dbReference type="InterPro" id="IPR000572">
    <property type="entry name" value="OxRdtase_Mopterin-bd_dom"/>
</dbReference>
<evidence type="ECO:0000256" key="19">
    <source>
        <dbReference type="SAM" id="MobiDB-lite"/>
    </source>
</evidence>
<evidence type="ECO:0000259" key="20">
    <source>
        <dbReference type="PROSITE" id="PS50255"/>
    </source>
</evidence>
<keyword evidence="11" id="KW-0521">NADP</keyword>
<dbReference type="GO" id="GO:0043546">
    <property type="term" value="F:molybdopterin cofactor binding"/>
    <property type="evidence" value="ECO:0007669"/>
    <property type="project" value="InterPro"/>
</dbReference>
<gene>
    <name evidence="22" type="ORF">BU24DRAFT_57408</name>
</gene>
<dbReference type="InterPro" id="IPR001199">
    <property type="entry name" value="Cyt_B5-like_heme/steroid-bd"/>
</dbReference>
<dbReference type="InterPro" id="IPR039261">
    <property type="entry name" value="FNR_nucleotide-bd"/>
</dbReference>
<dbReference type="PROSITE" id="PS00191">
    <property type="entry name" value="CYTOCHROME_B5_1"/>
    <property type="match status" value="1"/>
</dbReference>
<evidence type="ECO:0000259" key="21">
    <source>
        <dbReference type="PROSITE" id="PS51384"/>
    </source>
</evidence>
<evidence type="ECO:0000256" key="11">
    <source>
        <dbReference type="ARBA" id="ARBA00022857"/>
    </source>
</evidence>
<dbReference type="PIRSF" id="PIRSF000233">
    <property type="entry name" value="Nitr_rd_NADH"/>
    <property type="match status" value="1"/>
</dbReference>
<sequence>MDSPTTNTTAEQVSQKADAPSNVTFPPTPPETVFDSEDNKSLTDDGSYLESLPLPPPSTAPTKVLEVDQKTPDAHVPRDPRLIRLTGVHPFNVEAPLTDLFNEGFLTSPELFYVRNHGAVPVVQEEEIPDWEFSVEGLVANPIKITLRELLSDYENVTYPITLVCAGNRRKEQNVVRKSKGFSWGAAGVSTALFTGVVMRDVIERAKPLRRAKYVCMEGADKLPNGYYGTSVKLNWAMDPNRGMMLAHKMNGEPLRPDHGLPLRAVIPGQIGGRSVKWLKKLIITAEPSDNWYHIYDNRVLPTMVDPDESATNPKWWTDERYAIYDLSPNSAIAYPAHEEKLSLTAAPEKYKVRGYAYSGGGRRITRAEVSIDQGKTWRLADIDYAEDKYRALEDKQLFGGRLDMDWRETCFCWCFWSLDINVSELEDAKDIVVRTMDESMCIQPRDMYWSVLGMMNNPWFRIAIHKEHGSLRFEHPTQPALMPGGWMERVKKAGGNLSNGYWGEKLGSEESETAIVEAPKEIKMTKDGVNTVFTIDEFRKHTTEESPWFVVNGEVYDGKDFLEGHPGGAQSIISAAGLDSTDEFMAIHSETAKAMMPSYHIGTLDEAGRKVLADGEPEEESPDPRPVFLDTRVWHKALLHSKVPVSWDTRIFTFKLDYDEQALGLPTGQHLMLRLRDPVTREAIIRSYTPISQTTKKGYLDILIKIYNDTKDQPGGKMTKALDSIPTGHFIDVKGPIGKFEYLSKGACSINGNKRQVKKLFMICGGSGITPIFQVLRAVMQDKEDPTTCVVLDGNRLIEDILCKEDLDTFARENVDRCKLLYTLTQGPDDWQGLRGRINAQLIKEHCPRGTEGDTLVLLCGPPALEKSAHAALNEQGWPDEDLLFF</sequence>
<dbReference type="GO" id="GO:0006790">
    <property type="term" value="P:sulfur compound metabolic process"/>
    <property type="evidence" value="ECO:0007669"/>
    <property type="project" value="TreeGrafter"/>
</dbReference>
<dbReference type="Gene3D" id="2.60.40.650">
    <property type="match status" value="1"/>
</dbReference>
<dbReference type="Pfam" id="PF00173">
    <property type="entry name" value="Cyt-b5"/>
    <property type="match status" value="1"/>
</dbReference>
<keyword evidence="7" id="KW-0349">Heme</keyword>
<dbReference type="InterPro" id="IPR008333">
    <property type="entry name" value="Cbr1-like_FAD-bd_dom"/>
</dbReference>
<dbReference type="PRINTS" id="PR00407">
    <property type="entry name" value="EUMOPTERIN"/>
</dbReference>
<dbReference type="InterPro" id="IPR014756">
    <property type="entry name" value="Ig_E-set"/>
</dbReference>
<evidence type="ECO:0000256" key="18">
    <source>
        <dbReference type="PIRSR" id="PIRSR000233-1"/>
    </source>
</evidence>
<dbReference type="EMBL" id="ML978076">
    <property type="protein sequence ID" value="KAF2010380.1"/>
    <property type="molecule type" value="Genomic_DNA"/>
</dbReference>
<dbReference type="PROSITE" id="PS51384">
    <property type="entry name" value="FAD_FR"/>
    <property type="match status" value="1"/>
</dbReference>
<dbReference type="InterPro" id="IPR005066">
    <property type="entry name" value="MoCF_OxRdtse_dimer"/>
</dbReference>
<dbReference type="AlphaFoldDB" id="A0A6A5XBU8"/>
<dbReference type="SMART" id="SM01117">
    <property type="entry name" value="Cyt-b5"/>
    <property type="match status" value="1"/>
</dbReference>
<keyword evidence="15" id="KW-1015">Disulfide bond</keyword>
<dbReference type="Pfam" id="PF00175">
    <property type="entry name" value="NAD_binding_1"/>
    <property type="match status" value="1"/>
</dbReference>
<name>A0A6A5XBU8_9PLEO</name>
<feature type="domain" description="Cytochrome b5 heme-binding" evidence="20">
    <location>
        <begin position="531"/>
        <end position="606"/>
    </location>
</feature>
<dbReference type="Pfam" id="PF00970">
    <property type="entry name" value="FAD_binding_6"/>
    <property type="match status" value="1"/>
</dbReference>
<keyword evidence="23" id="KW-1185">Reference proteome</keyword>
<dbReference type="SUPFAM" id="SSF81296">
    <property type="entry name" value="E set domains"/>
    <property type="match status" value="1"/>
</dbReference>
<dbReference type="InterPro" id="IPR017927">
    <property type="entry name" value="FAD-bd_FR_type"/>
</dbReference>
<dbReference type="Gene3D" id="3.10.120.10">
    <property type="entry name" value="Cytochrome b5-like heme/steroid binding domain"/>
    <property type="match status" value="1"/>
</dbReference>
<dbReference type="InterPro" id="IPR017938">
    <property type="entry name" value="Riboflavin_synthase-like_b-brl"/>
</dbReference>
<comment type="similarity">
    <text evidence="4 17">Belongs to the nitrate reductase family.</text>
</comment>
<dbReference type="InterPro" id="IPR008335">
    <property type="entry name" value="Mopterin_OxRdtase_euk"/>
</dbReference>
<evidence type="ECO:0000313" key="22">
    <source>
        <dbReference type="EMBL" id="KAF2010380.1"/>
    </source>
</evidence>
<dbReference type="SUPFAM" id="SSF56524">
    <property type="entry name" value="Oxidoreductase molybdopterin-binding domain"/>
    <property type="match status" value="1"/>
</dbReference>
<dbReference type="SUPFAM" id="SSF55856">
    <property type="entry name" value="Cytochrome b5-like heme/steroid binding domain"/>
    <property type="match status" value="1"/>
</dbReference>
<accession>A0A6A5XBU8</accession>
<evidence type="ECO:0000256" key="5">
    <source>
        <dbReference type="ARBA" id="ARBA00011738"/>
    </source>
</evidence>
<dbReference type="PANTHER" id="PTHR19372:SF7">
    <property type="entry name" value="SULFITE OXIDASE, MITOCHONDRIAL"/>
    <property type="match status" value="1"/>
</dbReference>
<dbReference type="GO" id="GO:0042128">
    <property type="term" value="P:nitrate assimilation"/>
    <property type="evidence" value="ECO:0007669"/>
    <property type="project" value="UniProtKB-KW"/>
</dbReference>
<comment type="cofactor">
    <cofactor evidence="1">
        <name>heme</name>
        <dbReference type="ChEBI" id="CHEBI:30413"/>
    </cofactor>
</comment>
<dbReference type="OrthoDB" id="432685at2759"/>
<keyword evidence="12" id="KW-0560">Oxidoreductase</keyword>
<feature type="compositionally biased region" description="Polar residues" evidence="19">
    <location>
        <begin position="1"/>
        <end position="15"/>
    </location>
</feature>
<comment type="subunit">
    <text evidence="5">Homodimer.</text>
</comment>
<keyword evidence="14 17" id="KW-0534">Nitrate assimilation</keyword>
<dbReference type="PANTHER" id="PTHR19372">
    <property type="entry name" value="SULFITE REDUCTASE"/>
    <property type="match status" value="1"/>
</dbReference>
<dbReference type="CDD" id="cd06183">
    <property type="entry name" value="cyt_b5_reduct_like"/>
    <property type="match status" value="1"/>
</dbReference>
<dbReference type="InterPro" id="IPR022407">
    <property type="entry name" value="OxRdtase_Mopterin_BS"/>
</dbReference>
<protein>
    <recommendedName>
        <fullName evidence="17">Nitrate reductase</fullName>
    </recommendedName>
</protein>
<keyword evidence="6 18" id="KW-0500">Molybdenum</keyword>
<dbReference type="Proteomes" id="UP000799778">
    <property type="component" value="Unassembled WGS sequence"/>
</dbReference>
<dbReference type="FunFam" id="3.90.420.10:FF:000005">
    <property type="entry name" value="Nitrate reductase"/>
    <property type="match status" value="1"/>
</dbReference>
<dbReference type="GO" id="GO:0008482">
    <property type="term" value="F:sulfite oxidase activity"/>
    <property type="evidence" value="ECO:0007669"/>
    <property type="project" value="TreeGrafter"/>
</dbReference>
<dbReference type="InterPro" id="IPR036400">
    <property type="entry name" value="Cyt_B5-like_heme/steroid_sf"/>
</dbReference>
<evidence type="ECO:0000256" key="15">
    <source>
        <dbReference type="ARBA" id="ARBA00023157"/>
    </source>
</evidence>
<keyword evidence="13" id="KW-0408">Iron</keyword>
<keyword evidence="8" id="KW-0285">Flavoprotein</keyword>
<dbReference type="FunFam" id="3.10.120.10:FF:000016">
    <property type="entry name" value="Nitrate reductase"/>
    <property type="match status" value="1"/>
</dbReference>
<dbReference type="InterPro" id="IPR018506">
    <property type="entry name" value="Cyt_B5_heme-BS"/>
</dbReference>
<feature type="region of interest" description="Disordered" evidence="19">
    <location>
        <begin position="1"/>
        <end position="61"/>
    </location>
</feature>
<dbReference type="PROSITE" id="PS50255">
    <property type="entry name" value="CYTOCHROME_B5_2"/>
    <property type="match status" value="1"/>
</dbReference>
<evidence type="ECO:0000256" key="14">
    <source>
        <dbReference type="ARBA" id="ARBA00023063"/>
    </source>
</evidence>
<comment type="catalytic activity">
    <reaction evidence="16">
        <text>nitrite + NADP(+) + H2O = nitrate + NADPH + H(+)</text>
        <dbReference type="Rhea" id="RHEA:19061"/>
        <dbReference type="ChEBI" id="CHEBI:15377"/>
        <dbReference type="ChEBI" id="CHEBI:15378"/>
        <dbReference type="ChEBI" id="CHEBI:16301"/>
        <dbReference type="ChEBI" id="CHEBI:17632"/>
        <dbReference type="ChEBI" id="CHEBI:57783"/>
        <dbReference type="ChEBI" id="CHEBI:58349"/>
        <dbReference type="EC" id="1.7.1.3"/>
    </reaction>
</comment>
<evidence type="ECO:0000256" key="16">
    <source>
        <dbReference type="ARBA" id="ARBA00049155"/>
    </source>
</evidence>
<dbReference type="InterPro" id="IPR036374">
    <property type="entry name" value="OxRdtase_Mopterin-bd_sf"/>
</dbReference>
<dbReference type="PRINTS" id="PR00406">
    <property type="entry name" value="CYTB5RDTASE"/>
</dbReference>
<comment type="cofactor">
    <cofactor evidence="18">
        <name>Mo-molybdopterin</name>
        <dbReference type="ChEBI" id="CHEBI:71302"/>
    </cofactor>
    <text evidence="18">Binds 1 Mo-molybdopterin (Mo-MPT) cofactor per subunit.</text>
</comment>
<dbReference type="InterPro" id="IPR001433">
    <property type="entry name" value="OxRdtase_FAD/NAD-bd"/>
</dbReference>
<evidence type="ECO:0000256" key="17">
    <source>
        <dbReference type="PIRNR" id="PIRNR000233"/>
    </source>
</evidence>
<keyword evidence="9 18" id="KW-0479">Metal-binding</keyword>
<evidence type="ECO:0000256" key="13">
    <source>
        <dbReference type="ARBA" id="ARBA00023004"/>
    </source>
</evidence>
<reference evidence="22" key="1">
    <citation type="journal article" date="2020" name="Stud. Mycol.">
        <title>101 Dothideomycetes genomes: a test case for predicting lifestyles and emergence of pathogens.</title>
        <authorList>
            <person name="Haridas S."/>
            <person name="Albert R."/>
            <person name="Binder M."/>
            <person name="Bloem J."/>
            <person name="Labutti K."/>
            <person name="Salamov A."/>
            <person name="Andreopoulos B."/>
            <person name="Baker S."/>
            <person name="Barry K."/>
            <person name="Bills G."/>
            <person name="Bluhm B."/>
            <person name="Cannon C."/>
            <person name="Castanera R."/>
            <person name="Culley D."/>
            <person name="Daum C."/>
            <person name="Ezra D."/>
            <person name="Gonzalez J."/>
            <person name="Henrissat B."/>
            <person name="Kuo A."/>
            <person name="Liang C."/>
            <person name="Lipzen A."/>
            <person name="Lutzoni F."/>
            <person name="Magnuson J."/>
            <person name="Mondo S."/>
            <person name="Nolan M."/>
            <person name="Ohm R."/>
            <person name="Pangilinan J."/>
            <person name="Park H.-J."/>
            <person name="Ramirez L."/>
            <person name="Alfaro M."/>
            <person name="Sun H."/>
            <person name="Tritt A."/>
            <person name="Yoshinaga Y."/>
            <person name="Zwiers L.-H."/>
            <person name="Turgeon B."/>
            <person name="Goodwin S."/>
            <person name="Spatafora J."/>
            <person name="Crous P."/>
            <person name="Grigoriev I."/>
        </authorList>
    </citation>
    <scope>NUCLEOTIDE SEQUENCE</scope>
    <source>
        <strain evidence="22">CBS 175.79</strain>
    </source>
</reference>
<keyword evidence="10" id="KW-0274">FAD</keyword>
<dbReference type="Gene3D" id="2.40.30.10">
    <property type="entry name" value="Translation factors"/>
    <property type="match status" value="1"/>
</dbReference>
<proteinExistence type="inferred from homology"/>
<dbReference type="GO" id="GO:0020037">
    <property type="term" value="F:heme binding"/>
    <property type="evidence" value="ECO:0007669"/>
    <property type="project" value="InterPro"/>
</dbReference>
<evidence type="ECO:0000313" key="23">
    <source>
        <dbReference type="Proteomes" id="UP000799778"/>
    </source>
</evidence>
<evidence type="ECO:0000256" key="9">
    <source>
        <dbReference type="ARBA" id="ARBA00022723"/>
    </source>
</evidence>
<evidence type="ECO:0000256" key="6">
    <source>
        <dbReference type="ARBA" id="ARBA00022505"/>
    </source>
</evidence>
<dbReference type="FunFam" id="2.60.40.650:FF:000001">
    <property type="entry name" value="Nitrate reductase"/>
    <property type="match status" value="1"/>
</dbReference>
<organism evidence="22 23">
    <name type="scientific">Aaosphaeria arxii CBS 175.79</name>
    <dbReference type="NCBI Taxonomy" id="1450172"/>
    <lineage>
        <taxon>Eukaryota</taxon>
        <taxon>Fungi</taxon>
        <taxon>Dikarya</taxon>
        <taxon>Ascomycota</taxon>
        <taxon>Pezizomycotina</taxon>
        <taxon>Dothideomycetes</taxon>
        <taxon>Pleosporomycetidae</taxon>
        <taxon>Pleosporales</taxon>
        <taxon>Pleosporales incertae sedis</taxon>
        <taxon>Aaosphaeria</taxon>
    </lineage>
</organism>
<dbReference type="SUPFAM" id="SSF63380">
    <property type="entry name" value="Riboflavin synthase domain-like"/>
    <property type="match status" value="1"/>
</dbReference>
<comment type="cofactor">
    <cofactor evidence="2">
        <name>FAD</name>
        <dbReference type="ChEBI" id="CHEBI:57692"/>
    </cofactor>
</comment>